<evidence type="ECO:0000256" key="1">
    <source>
        <dbReference type="SAM" id="MobiDB-lite"/>
    </source>
</evidence>
<sequence>MSDLLTKEMDKSQLLENQLAENLKKVRMLTTGTTTLDHLLTIGQCPSSCWGLASSDVRIKDESEGEDDQTGEQQVDLDRAKVHKYLSSTDVIGDKYPNRPRTSSSMAIGPRTSQARSQRIDRALAKLGLYVATEHAHGSVAT</sequence>
<evidence type="ECO:0000313" key="3">
    <source>
        <dbReference type="Proteomes" id="UP000266723"/>
    </source>
</evidence>
<keyword evidence="3" id="KW-1185">Reference proteome</keyword>
<reference evidence="2 3" key="1">
    <citation type="journal article" date="2020" name="BMC Genomics">
        <title>Intraspecific diversification of the crop wild relative Brassica cretica Lam. using demographic model selection.</title>
        <authorList>
            <person name="Kioukis A."/>
            <person name="Michalopoulou V.A."/>
            <person name="Briers L."/>
            <person name="Pirintsos S."/>
            <person name="Studholme D.J."/>
            <person name="Pavlidis P."/>
            <person name="Sarris P.F."/>
        </authorList>
    </citation>
    <scope>NUCLEOTIDE SEQUENCE [LARGE SCALE GENOMIC DNA]</scope>
    <source>
        <strain evidence="3">cv. PFS-1207/04</strain>
    </source>
</reference>
<proteinExistence type="predicted"/>
<gene>
    <name evidence="2" type="ORF">DY000_02024013</name>
</gene>
<protein>
    <submittedName>
        <fullName evidence="2">Uncharacterized protein</fullName>
    </submittedName>
</protein>
<dbReference type="EMBL" id="QGKV02000299">
    <property type="protein sequence ID" value="KAF3591996.1"/>
    <property type="molecule type" value="Genomic_DNA"/>
</dbReference>
<evidence type="ECO:0000313" key="2">
    <source>
        <dbReference type="EMBL" id="KAF3591996.1"/>
    </source>
</evidence>
<organism evidence="2 3">
    <name type="scientific">Brassica cretica</name>
    <name type="common">Mustard</name>
    <dbReference type="NCBI Taxonomy" id="69181"/>
    <lineage>
        <taxon>Eukaryota</taxon>
        <taxon>Viridiplantae</taxon>
        <taxon>Streptophyta</taxon>
        <taxon>Embryophyta</taxon>
        <taxon>Tracheophyta</taxon>
        <taxon>Spermatophyta</taxon>
        <taxon>Magnoliopsida</taxon>
        <taxon>eudicotyledons</taxon>
        <taxon>Gunneridae</taxon>
        <taxon>Pentapetalae</taxon>
        <taxon>rosids</taxon>
        <taxon>malvids</taxon>
        <taxon>Brassicales</taxon>
        <taxon>Brassicaceae</taxon>
        <taxon>Brassiceae</taxon>
        <taxon>Brassica</taxon>
    </lineage>
</organism>
<comment type="caution">
    <text evidence="2">The sequence shown here is derived from an EMBL/GenBank/DDBJ whole genome shotgun (WGS) entry which is preliminary data.</text>
</comment>
<name>A0ABQ7E662_BRACR</name>
<feature type="region of interest" description="Disordered" evidence="1">
    <location>
        <begin position="91"/>
        <end position="117"/>
    </location>
</feature>
<dbReference type="Proteomes" id="UP000266723">
    <property type="component" value="Unassembled WGS sequence"/>
</dbReference>
<feature type="compositionally biased region" description="Polar residues" evidence="1">
    <location>
        <begin position="100"/>
        <end position="117"/>
    </location>
</feature>
<accession>A0ABQ7E662</accession>